<evidence type="ECO:0000313" key="2">
    <source>
        <dbReference type="Proteomes" id="UP000308600"/>
    </source>
</evidence>
<proteinExistence type="predicted"/>
<dbReference type="EMBL" id="ML208314">
    <property type="protein sequence ID" value="TFK70410.1"/>
    <property type="molecule type" value="Genomic_DNA"/>
</dbReference>
<name>A0ACD3AXG2_9AGAR</name>
<evidence type="ECO:0000313" key="1">
    <source>
        <dbReference type="EMBL" id="TFK70410.1"/>
    </source>
</evidence>
<dbReference type="Proteomes" id="UP000308600">
    <property type="component" value="Unassembled WGS sequence"/>
</dbReference>
<organism evidence="1 2">
    <name type="scientific">Pluteus cervinus</name>
    <dbReference type="NCBI Taxonomy" id="181527"/>
    <lineage>
        <taxon>Eukaryota</taxon>
        <taxon>Fungi</taxon>
        <taxon>Dikarya</taxon>
        <taxon>Basidiomycota</taxon>
        <taxon>Agaricomycotina</taxon>
        <taxon>Agaricomycetes</taxon>
        <taxon>Agaricomycetidae</taxon>
        <taxon>Agaricales</taxon>
        <taxon>Pluteineae</taxon>
        <taxon>Pluteaceae</taxon>
        <taxon>Pluteus</taxon>
    </lineage>
</organism>
<accession>A0ACD3AXG2</accession>
<sequence length="355" mass="38747">MPKPLSSRSRSCASHPPGFGSCIHCSQDHRRSAPVLFSTDTSAGNFQSHSNVQPSVEGPSLHPEPEMFFRDVFAESSQTIPSISRPQHAAQHVVPSLPVHSQAPSESAPTDQGEISTSQSKSVLKSRRERPFITLAEDQPLTTQGKPRARVFVACLQCRTRKIRCDGAKPACHNCGRRSSSGDTECKYDAIPKRRGPDRLPGARHRTTREASDPAPIRRRQAQEERNESPVSSASHTSQSDVTPTLERSSSTGSTFGSVPQTNTLCTCHGSYPCPNITQSFATYPPAVQVHHQLLSTPGASISRPFIASNTTWDSSSYIQTMPQNQLWCFGENVEEPEESRGPPSPPSANLTRKI</sequence>
<reference evidence="1 2" key="1">
    <citation type="journal article" date="2019" name="Nat. Ecol. Evol.">
        <title>Megaphylogeny resolves global patterns of mushroom evolution.</title>
        <authorList>
            <person name="Varga T."/>
            <person name="Krizsan K."/>
            <person name="Foldi C."/>
            <person name="Dima B."/>
            <person name="Sanchez-Garcia M."/>
            <person name="Sanchez-Ramirez S."/>
            <person name="Szollosi G.J."/>
            <person name="Szarkandi J.G."/>
            <person name="Papp V."/>
            <person name="Albert L."/>
            <person name="Andreopoulos W."/>
            <person name="Angelini C."/>
            <person name="Antonin V."/>
            <person name="Barry K.W."/>
            <person name="Bougher N.L."/>
            <person name="Buchanan P."/>
            <person name="Buyck B."/>
            <person name="Bense V."/>
            <person name="Catcheside P."/>
            <person name="Chovatia M."/>
            <person name="Cooper J."/>
            <person name="Damon W."/>
            <person name="Desjardin D."/>
            <person name="Finy P."/>
            <person name="Geml J."/>
            <person name="Haridas S."/>
            <person name="Hughes K."/>
            <person name="Justo A."/>
            <person name="Karasinski D."/>
            <person name="Kautmanova I."/>
            <person name="Kiss B."/>
            <person name="Kocsube S."/>
            <person name="Kotiranta H."/>
            <person name="LaButti K.M."/>
            <person name="Lechner B.E."/>
            <person name="Liimatainen K."/>
            <person name="Lipzen A."/>
            <person name="Lukacs Z."/>
            <person name="Mihaltcheva S."/>
            <person name="Morgado L.N."/>
            <person name="Niskanen T."/>
            <person name="Noordeloos M.E."/>
            <person name="Ohm R.A."/>
            <person name="Ortiz-Santana B."/>
            <person name="Ovrebo C."/>
            <person name="Racz N."/>
            <person name="Riley R."/>
            <person name="Savchenko A."/>
            <person name="Shiryaev A."/>
            <person name="Soop K."/>
            <person name="Spirin V."/>
            <person name="Szebenyi C."/>
            <person name="Tomsovsky M."/>
            <person name="Tulloss R.E."/>
            <person name="Uehling J."/>
            <person name="Grigoriev I.V."/>
            <person name="Vagvolgyi C."/>
            <person name="Papp T."/>
            <person name="Martin F.M."/>
            <person name="Miettinen O."/>
            <person name="Hibbett D.S."/>
            <person name="Nagy L.G."/>
        </authorList>
    </citation>
    <scope>NUCLEOTIDE SEQUENCE [LARGE SCALE GENOMIC DNA]</scope>
    <source>
        <strain evidence="1 2">NL-1719</strain>
    </source>
</reference>
<gene>
    <name evidence="1" type="ORF">BDN72DRAFT_545173</name>
</gene>
<protein>
    <submittedName>
        <fullName evidence="1">Uncharacterized protein</fullName>
    </submittedName>
</protein>
<keyword evidence="2" id="KW-1185">Reference proteome</keyword>